<dbReference type="AlphaFoldDB" id="A0A448ZQ22"/>
<dbReference type="GO" id="GO:0051301">
    <property type="term" value="P:cell division"/>
    <property type="evidence" value="ECO:0007669"/>
    <property type="project" value="UniProtKB-KW"/>
</dbReference>
<dbReference type="EMBL" id="CAACVS010000620">
    <property type="protein sequence ID" value="VEU44152.1"/>
    <property type="molecule type" value="Genomic_DNA"/>
</dbReference>
<feature type="compositionally biased region" description="Basic and acidic residues" evidence="11">
    <location>
        <begin position="156"/>
        <end position="165"/>
    </location>
</feature>
<keyword evidence="8" id="KW-0498">Mitosis</keyword>
<evidence type="ECO:0000313" key="12">
    <source>
        <dbReference type="EMBL" id="VEU44152.1"/>
    </source>
</evidence>
<evidence type="ECO:0000256" key="10">
    <source>
        <dbReference type="ARBA" id="ARBA00023306"/>
    </source>
</evidence>
<reference evidence="12 13" key="1">
    <citation type="submission" date="2019-01" db="EMBL/GenBank/DDBJ databases">
        <authorList>
            <person name="Ferrante I. M."/>
        </authorList>
    </citation>
    <scope>NUCLEOTIDE SEQUENCE [LARGE SCALE GENOMIC DNA]</scope>
    <source>
        <strain evidence="12 13">B856</strain>
    </source>
</reference>
<dbReference type="GO" id="GO:0000796">
    <property type="term" value="C:condensin complex"/>
    <property type="evidence" value="ECO:0007669"/>
    <property type="project" value="InterPro"/>
</dbReference>
<dbReference type="InterPro" id="IPR022816">
    <property type="entry name" value="Condensin_barren_su2"/>
</dbReference>
<evidence type="ECO:0000256" key="8">
    <source>
        <dbReference type="ARBA" id="ARBA00022776"/>
    </source>
</evidence>
<proteinExistence type="inferred from homology"/>
<evidence type="ECO:0000256" key="7">
    <source>
        <dbReference type="ARBA" id="ARBA00022618"/>
    </source>
</evidence>
<organism evidence="12 13">
    <name type="scientific">Pseudo-nitzschia multistriata</name>
    <dbReference type="NCBI Taxonomy" id="183589"/>
    <lineage>
        <taxon>Eukaryota</taxon>
        <taxon>Sar</taxon>
        <taxon>Stramenopiles</taxon>
        <taxon>Ochrophyta</taxon>
        <taxon>Bacillariophyta</taxon>
        <taxon>Bacillariophyceae</taxon>
        <taxon>Bacillariophycidae</taxon>
        <taxon>Bacillariales</taxon>
        <taxon>Bacillariaceae</taxon>
        <taxon>Pseudo-nitzschia</taxon>
    </lineage>
</organism>
<keyword evidence="13" id="KW-1185">Reference proteome</keyword>
<feature type="region of interest" description="Disordered" evidence="11">
    <location>
        <begin position="151"/>
        <end position="173"/>
    </location>
</feature>
<evidence type="ECO:0000256" key="2">
    <source>
        <dbReference type="ARBA" id="ARBA00004496"/>
    </source>
</evidence>
<evidence type="ECO:0000256" key="1">
    <source>
        <dbReference type="ARBA" id="ARBA00004286"/>
    </source>
</evidence>
<protein>
    <recommendedName>
        <fullName evidence="4">Condensin complex subunit 2</fullName>
    </recommendedName>
</protein>
<keyword evidence="10" id="KW-0131">Cell cycle</keyword>
<sequence length="615" mass="67498">MSKTFDEGGAKGLLLANLGVSNSGCKIVFDSTLDTEETPAPLISKECLTDQDQDPGIQDEILAPKPTVDVSGLVGKLENLLSSAYGSYSNMENIPLVPQLASLRNQYAELREGGFIETGVVFSDRYASSTEEEAEADKSIHLEAIERSQASQADLGRSRISRESTETYGAVEDNDHYTNSFGYGCDDDNLFEDLHDDDHRYSSSSFQGARASTGDVAANEGSKLSRPTFSQASLLLDAIASGDISTTQPGNHYEFFNTQALESLSTGNWWAGAGHWKKIPSKRRYKSSPGIIGGNSSNSSGGIEKNARLDLKKRRGRNTKTKSLLSPGSKMLVSISESTKSLEDLLERSKCKHLKNTTNSFQLTKAMQTKYGKADNLLPVDAGLGIKELGTLFLRPKIGLTDMVKAKQEVEDTMEAVSRTRAVGFGGTETWGVDDDSLYGASDDGVGFDVVDTDTGKDEVHDKNEFVIPDLEDIRKVNRIKIGYATMARKVDVKRLKKDLWTELEQTFVSKTQDDIERNKNSGDLSIKKTASDEKFRGSNSYDEFDDDIRSNAKIQPTNIAQSLSFQDTVRDMQANQSQPDVTLPFYFICILHLCNEKGLSLESSGLEDFVIHSA</sequence>
<dbReference type="GO" id="GO:0005737">
    <property type="term" value="C:cytoplasm"/>
    <property type="evidence" value="ECO:0007669"/>
    <property type="project" value="UniProtKB-SubCell"/>
</dbReference>
<dbReference type="GO" id="GO:0003682">
    <property type="term" value="F:chromatin binding"/>
    <property type="evidence" value="ECO:0007669"/>
    <property type="project" value="TreeGrafter"/>
</dbReference>
<dbReference type="Proteomes" id="UP000291116">
    <property type="component" value="Unassembled WGS sequence"/>
</dbReference>
<comment type="similarity">
    <text evidence="3">Belongs to the CND2 (condensin subunit 2) family.</text>
</comment>
<evidence type="ECO:0000256" key="9">
    <source>
        <dbReference type="ARBA" id="ARBA00023067"/>
    </source>
</evidence>
<evidence type="ECO:0000256" key="11">
    <source>
        <dbReference type="SAM" id="MobiDB-lite"/>
    </source>
</evidence>
<keyword evidence="6" id="KW-0963">Cytoplasm</keyword>
<evidence type="ECO:0000256" key="6">
    <source>
        <dbReference type="ARBA" id="ARBA00022490"/>
    </source>
</evidence>
<dbReference type="GO" id="GO:0007076">
    <property type="term" value="P:mitotic chromosome condensation"/>
    <property type="evidence" value="ECO:0007669"/>
    <property type="project" value="InterPro"/>
</dbReference>
<dbReference type="PANTHER" id="PTHR13108">
    <property type="entry name" value="CONDENSIN COMPLEX SUBUNIT 2"/>
    <property type="match status" value="1"/>
</dbReference>
<keyword evidence="7" id="KW-0132">Cell division</keyword>
<accession>A0A448ZQ22</accession>
<evidence type="ECO:0000313" key="13">
    <source>
        <dbReference type="Proteomes" id="UP000291116"/>
    </source>
</evidence>
<dbReference type="Pfam" id="PF05786">
    <property type="entry name" value="Cnd2"/>
    <property type="match status" value="1"/>
</dbReference>
<keyword evidence="5" id="KW-0158">Chromosome</keyword>
<evidence type="ECO:0000256" key="4">
    <source>
        <dbReference type="ARBA" id="ARBA00016065"/>
    </source>
</evidence>
<name>A0A448ZQ22_9STRA</name>
<evidence type="ECO:0000256" key="5">
    <source>
        <dbReference type="ARBA" id="ARBA00022454"/>
    </source>
</evidence>
<gene>
    <name evidence="12" type="ORF">PSNMU_V1.4_AUG-EV-PASAV3_0112280</name>
</gene>
<dbReference type="OrthoDB" id="362021at2759"/>
<keyword evidence="9" id="KW-0226">DNA condensation</keyword>
<dbReference type="PANTHER" id="PTHR13108:SF9">
    <property type="entry name" value="CONDENSIN COMPLEX SUBUNIT 2"/>
    <property type="match status" value="1"/>
</dbReference>
<evidence type="ECO:0000256" key="3">
    <source>
        <dbReference type="ARBA" id="ARBA00009471"/>
    </source>
</evidence>
<comment type="subcellular location">
    <subcellularLocation>
        <location evidence="1">Chromosome</location>
    </subcellularLocation>
    <subcellularLocation>
        <location evidence="2">Cytoplasm</location>
    </subcellularLocation>
</comment>